<dbReference type="EMBL" id="WBKA01000006">
    <property type="protein sequence ID" value="KAB1631518.1"/>
    <property type="molecule type" value="Genomic_DNA"/>
</dbReference>
<reference evidence="2 3" key="1">
    <citation type="submission" date="2019-09" db="EMBL/GenBank/DDBJ databases">
        <title>Phylogeny of genus Pseudoclavibacter and closely related genus.</title>
        <authorList>
            <person name="Li Y."/>
        </authorList>
    </citation>
    <scope>NUCLEOTIDE SEQUENCE [LARGE SCALE GENOMIC DNA]</scope>
    <source>
        <strain evidence="2 3">JCM 16921</strain>
    </source>
</reference>
<dbReference type="OrthoDB" id="5189092at2"/>
<evidence type="ECO:0000256" key="1">
    <source>
        <dbReference type="SAM" id="MobiDB-lite"/>
    </source>
</evidence>
<feature type="region of interest" description="Disordered" evidence="1">
    <location>
        <begin position="58"/>
        <end position="82"/>
    </location>
</feature>
<comment type="caution">
    <text evidence="2">The sequence shown here is derived from an EMBL/GenBank/DDBJ whole genome shotgun (WGS) entry which is preliminary data.</text>
</comment>
<proteinExistence type="predicted"/>
<evidence type="ECO:0008006" key="4">
    <source>
        <dbReference type="Google" id="ProtNLM"/>
    </source>
</evidence>
<protein>
    <recommendedName>
        <fullName evidence="4">DUF4232 domain-containing protein</fullName>
    </recommendedName>
</protein>
<accession>A0A7C8BTL7</accession>
<dbReference type="AlphaFoldDB" id="A0A7C8BTL7"/>
<evidence type="ECO:0000313" key="3">
    <source>
        <dbReference type="Proteomes" id="UP000481339"/>
    </source>
</evidence>
<feature type="compositionally biased region" description="Low complexity" evidence="1">
    <location>
        <begin position="58"/>
        <end position="76"/>
    </location>
</feature>
<dbReference type="Proteomes" id="UP000481339">
    <property type="component" value="Unassembled WGS sequence"/>
</dbReference>
<dbReference type="RefSeq" id="WP_158036689.1">
    <property type="nucleotide sequence ID" value="NZ_BAAAZV010000002.1"/>
</dbReference>
<organism evidence="2 3">
    <name type="scientific">Pseudoclavibacter caeni</name>
    <dbReference type="NCBI Taxonomy" id="908846"/>
    <lineage>
        <taxon>Bacteria</taxon>
        <taxon>Bacillati</taxon>
        <taxon>Actinomycetota</taxon>
        <taxon>Actinomycetes</taxon>
        <taxon>Micrococcales</taxon>
        <taxon>Microbacteriaceae</taxon>
        <taxon>Pseudoclavibacter</taxon>
    </lineage>
</organism>
<gene>
    <name evidence="2" type="ORF">F8O02_07820</name>
</gene>
<sequence length="211" mass="22306">MSASPRRRHSPAVYRRRRLAVLLLLAIIVALIVWAVSCATGGGDATETTGADVATDVADSADSTDAAPASASPSASLDPDQVSACQPGEFTVSVKTESGQYSFTQQPVFVYQVTSTASVACSLNVGTTQQQVVVGSGQAEVWKSTPCVENPTDQTVVLEPGQPRSGKVTWDLAMNDGTTCSKDRHVSTKGTYWVQASIGDRSSDQYRFVLQ</sequence>
<name>A0A7C8BTL7_9MICO</name>
<evidence type="ECO:0000313" key="2">
    <source>
        <dbReference type="EMBL" id="KAB1631518.1"/>
    </source>
</evidence>
<keyword evidence="3" id="KW-1185">Reference proteome</keyword>